<dbReference type="EMBL" id="MK033576">
    <property type="protein sequence ID" value="QBH67273.1"/>
    <property type="molecule type" value="Genomic_DNA"/>
</dbReference>
<evidence type="ECO:0000313" key="13">
    <source>
        <dbReference type="EMBL" id="QBH67143.1"/>
    </source>
</evidence>
<proteinExistence type="predicted"/>
<evidence type="ECO:0000313" key="15">
    <source>
        <dbReference type="Proteomes" id="UP000202706"/>
    </source>
</evidence>
<dbReference type="KEGG" id="vg:949266"/>
<name>Q8JS50_9BBAC</name>
<evidence type="ECO:0000313" key="3">
    <source>
        <dbReference type="EMBL" id="QBH65844.1"/>
    </source>
</evidence>
<reference evidence="3" key="4">
    <citation type="journal article" date="2019" name="J. Gen. Virol.">
        <title>Elucidating the genetic diversity of Phthorimaea operculella granulovirus (PhopGV).</title>
        <authorList>
            <person name="Larem A."/>
            <person name="Ben-Tiba S."/>
            <person name="Wennmann J.T."/>
            <person name="Gueli Alletti G."/>
            <person name="Jehle J.A."/>
        </authorList>
    </citation>
    <scope>NUCLEOTIDE SEQUENCE</scope>
    <source>
        <strain evidence="3">PhopGV-CR3.1</strain>
        <strain evidence="4">PhopGV-CR5.1</strain>
        <strain evidence="5">PhopGV-GR1.1</strain>
        <strain evidence="6">PhopGV-GR1.2</strain>
        <strain evidence="7">PhopGV-GR2.1</strain>
        <strain evidence="8">PhopGV-IT1.1</strain>
        <strain evidence="9">PhopGV-LS1.1</strain>
        <strain evidence="10">PhopGV-LS1.2</strain>
        <strain evidence="11">PhopGV-LS2.1</strain>
        <strain evidence="12">PhopGV-LS3.1</strain>
        <strain evidence="13">PhopGV-R</strain>
        <strain evidence="14">PhopGV-Ym.1</strain>
    </source>
</reference>
<evidence type="ECO:0000313" key="14">
    <source>
        <dbReference type="EMBL" id="QBH67273.1"/>
    </source>
</evidence>
<dbReference type="Proteomes" id="UP000202706">
    <property type="component" value="Segment"/>
</dbReference>
<evidence type="ECO:0000313" key="4">
    <source>
        <dbReference type="EMBL" id="QBH65974.1"/>
    </source>
</evidence>
<evidence type="ECO:0000313" key="1">
    <source>
        <dbReference type="EMBL" id="AAM70207.1"/>
    </source>
</evidence>
<dbReference type="EMBL" id="MK033571">
    <property type="protein sequence ID" value="QBH66624.1"/>
    <property type="molecule type" value="Genomic_DNA"/>
</dbReference>
<dbReference type="RefSeq" id="NP_663174.1">
    <property type="nucleotide sequence ID" value="NC_004062.1"/>
</dbReference>
<reference evidence="1" key="2">
    <citation type="submission" date="2002-04" db="EMBL/GenBank/DDBJ databases">
        <title>The complete sequence of the potato tuber moth, Phthorimaea operculella, granulovirus.</title>
        <authorList>
            <person name="Croizier L."/>
            <person name="Taha A."/>
            <person name="Croizier G."/>
            <person name="Lopez Ferber M."/>
        </authorList>
    </citation>
    <scope>NUCLEOTIDE SEQUENCE</scope>
</reference>
<dbReference type="EMBL" id="MK033568">
    <property type="protein sequence ID" value="QBH66234.1"/>
    <property type="molecule type" value="Genomic_DNA"/>
</dbReference>
<dbReference type="EMBL" id="MK033565">
    <property type="protein sequence ID" value="QBH65844.1"/>
    <property type="molecule type" value="Genomic_DNA"/>
</dbReference>
<evidence type="ECO:0000313" key="6">
    <source>
        <dbReference type="EMBL" id="QBH66234.1"/>
    </source>
</evidence>
<evidence type="ECO:0000313" key="7">
    <source>
        <dbReference type="EMBL" id="QBH66364.1"/>
    </source>
</evidence>
<organism evidence="1 15">
    <name type="scientific">Phthorimaea operculella granulovirus</name>
    <dbReference type="NCBI Taxonomy" id="192584"/>
    <lineage>
        <taxon>Viruses</taxon>
        <taxon>Viruses incertae sedis</taxon>
        <taxon>Naldaviricetes</taxon>
        <taxon>Lefavirales</taxon>
        <taxon>Baculoviridae</taxon>
        <taxon>Betabaculovirus</taxon>
        <taxon>Betabaculovirus phoperculellae</taxon>
    </lineage>
</organism>
<evidence type="ECO:0000313" key="8">
    <source>
        <dbReference type="EMBL" id="QBH66494.1"/>
    </source>
</evidence>
<dbReference type="EMBL" id="KU666536">
    <property type="protein sequence ID" value="ANY57398.1"/>
    <property type="molecule type" value="Genomic_DNA"/>
</dbReference>
<keyword evidence="15" id="KW-1185">Reference proteome</keyword>
<accession>Q8JS50</accession>
<evidence type="ECO:0000313" key="5">
    <source>
        <dbReference type="EMBL" id="QBH66104.1"/>
    </source>
</evidence>
<reference evidence="15" key="1">
    <citation type="journal article" date="2000" name="Virus Genes">
        <title>Comparative analysis of the granulin regions of the Phthorimaea operculella and Spodoptera littoralis granuloviruses.</title>
        <authorList>
            <person name="Taha A."/>
            <person name="Nour-El-Din A."/>
            <person name="Croizier L."/>
            <person name="Ferber M.L."/>
            <person name="Croizier G."/>
        </authorList>
    </citation>
    <scope>NUCLEOTIDE SEQUENCE [LARGE SCALE GENOMIC DNA]</scope>
</reference>
<dbReference type="EMBL" id="MK033566">
    <property type="protein sequence ID" value="QBH65974.1"/>
    <property type="molecule type" value="Genomic_DNA"/>
</dbReference>
<gene>
    <name evidence="1" type="primary">PhopGV009</name>
    <name evidence="2" type="synonym">bro</name>
    <name evidence="2" type="ORF">PhopGVgp009</name>
</gene>
<dbReference type="EMBL" id="MK033572">
    <property type="protein sequence ID" value="QBH66754.1"/>
    <property type="molecule type" value="Genomic_DNA"/>
</dbReference>
<dbReference type="EMBL" id="MK033574">
    <property type="protein sequence ID" value="QBH67013.1"/>
    <property type="molecule type" value="Genomic_DNA"/>
</dbReference>
<evidence type="ECO:0000313" key="9">
    <source>
        <dbReference type="EMBL" id="QBH66624.1"/>
    </source>
</evidence>
<evidence type="ECO:0000313" key="12">
    <source>
        <dbReference type="EMBL" id="QBH67013.1"/>
    </source>
</evidence>
<sequence>MAITKEDYEKALMSMKIEHLQEMNNQKRQMDLFKENAFNVLKQHSFLALNDVFYQNAQANLLLNDVTRESDCLREKLSKLKSRIMPELKNRPDKEERVVGYYKWNGSLNVYISRCQKVLADQLEVYRRRNTGRGKFSWIEGTSKFLDVKCSNGVQLWNKVRENSLFRGVIFTNSCKTHMKVMTRDELMKKCKNNEDLVEEILLDPVQVCELIKGAVQTVLDELDREVSLEGEPIRRGTKVYTEEEVKEYAESGQLLENMIKSKHNINFFNLLKQNENMELTEEAHTEETTVIEEVARPSEAEPSRIEAGPSRIVPVIVEHPNSPSPDDDDIEINLSQTIVIDEDTVDYDISKEFNETF</sequence>
<dbReference type="EMBL" id="MK033567">
    <property type="protein sequence ID" value="QBH66104.1"/>
    <property type="molecule type" value="Genomic_DNA"/>
</dbReference>
<dbReference type="EMBL" id="MK033575">
    <property type="protein sequence ID" value="QBH67143.1"/>
    <property type="molecule type" value="Genomic_DNA"/>
</dbReference>
<dbReference type="EMBL" id="MK033570">
    <property type="protein sequence ID" value="QBH66494.1"/>
    <property type="molecule type" value="Genomic_DNA"/>
</dbReference>
<evidence type="ECO:0000313" key="2">
    <source>
        <dbReference type="EMBL" id="ANY57398.1"/>
    </source>
</evidence>
<evidence type="ECO:0000313" key="11">
    <source>
        <dbReference type="EMBL" id="QBH66884.1"/>
    </source>
</evidence>
<dbReference type="OrthoDB" id="3391at10239"/>
<reference evidence="2" key="3">
    <citation type="journal article" date="2016" name="Arch. Virol.">
        <title>The comparative analysis of complete genome sequences from two South African betabaculoviruses: Phthorimaea operculella granulovirus and Plutella xylostella granulovirus.</title>
        <authorList>
            <person name="Jukes M.D."/>
            <person name="Motsoeneng B.M."/>
            <person name="Knox C.M."/>
            <person name="Hill M.P."/>
            <person name="Moore S.D."/>
        </authorList>
    </citation>
    <scope>NUCLEOTIDE SEQUENCE</scope>
    <source>
        <strain evidence="2">SA</strain>
    </source>
</reference>
<evidence type="ECO:0000313" key="10">
    <source>
        <dbReference type="EMBL" id="QBH66754.1"/>
    </source>
</evidence>
<dbReference type="EMBL" id="MK033573">
    <property type="protein sequence ID" value="QBH66884.1"/>
    <property type="molecule type" value="Genomic_DNA"/>
</dbReference>
<dbReference type="EMBL" id="MK033569">
    <property type="protein sequence ID" value="QBH66364.1"/>
    <property type="molecule type" value="Genomic_DNA"/>
</dbReference>
<dbReference type="EMBL" id="AF499596">
    <property type="protein sequence ID" value="AAM70207.1"/>
    <property type="molecule type" value="Genomic_DNA"/>
</dbReference>
<protein>
    <submittedName>
        <fullName evidence="3">BRO</fullName>
    </submittedName>
    <submittedName>
        <fullName evidence="1">Baculovirus repeated ORFs</fullName>
    </submittedName>
</protein>
<dbReference type="GeneID" id="949266"/>